<evidence type="ECO:0000313" key="9">
    <source>
        <dbReference type="Proteomes" id="UP000030649"/>
    </source>
</evidence>
<dbReference type="GO" id="GO:0005524">
    <property type="term" value="F:ATP binding"/>
    <property type="evidence" value="ECO:0007669"/>
    <property type="project" value="UniProtKB-KW"/>
</dbReference>
<keyword evidence="3" id="KW-0378">Hydrolase</keyword>
<dbReference type="InterPro" id="IPR041677">
    <property type="entry name" value="DNA2/NAM7_AAA_11"/>
</dbReference>
<proteinExistence type="inferred from homology"/>
<dbReference type="InterPro" id="IPR027417">
    <property type="entry name" value="P-loop_NTPase"/>
</dbReference>
<evidence type="ECO:0000259" key="6">
    <source>
        <dbReference type="Pfam" id="PF13086"/>
    </source>
</evidence>
<evidence type="ECO:0000313" key="8">
    <source>
        <dbReference type="EMBL" id="ERG91674.1"/>
    </source>
</evidence>
<feature type="domain" description="DNA2/NAM7 helicase-like C-terminal" evidence="7">
    <location>
        <begin position="519"/>
        <end position="704"/>
    </location>
</feature>
<accession>U1MP41</accession>
<dbReference type="PANTHER" id="PTHR43788">
    <property type="entry name" value="DNA2/NAM7 HELICASE FAMILY MEMBER"/>
    <property type="match status" value="1"/>
</dbReference>
<dbReference type="SUPFAM" id="SSF52540">
    <property type="entry name" value="P-loop containing nucleoside triphosphate hydrolases"/>
    <property type="match status" value="1"/>
</dbReference>
<dbReference type="Proteomes" id="UP000030649">
    <property type="component" value="Unassembled WGS sequence"/>
</dbReference>
<dbReference type="AlphaFoldDB" id="U1MP41"/>
<keyword evidence="4 8" id="KW-0347">Helicase</keyword>
<name>U1MP41_9EURY</name>
<dbReference type="GO" id="GO:0016787">
    <property type="term" value="F:hydrolase activity"/>
    <property type="evidence" value="ECO:0007669"/>
    <property type="project" value="UniProtKB-KW"/>
</dbReference>
<feature type="domain" description="DNA2/NAM7 helicase helicase" evidence="6">
    <location>
        <begin position="341"/>
        <end position="406"/>
    </location>
</feature>
<reference evidence="8 9" key="1">
    <citation type="journal article" date="2013" name="PLoS ONE">
        <title>Assembly-driven community genomics of a hypersaline microbial ecosystem.</title>
        <authorList>
            <person name="Podell S."/>
            <person name="Ugalde J.A."/>
            <person name="Narasingarao P."/>
            <person name="Banfield J.F."/>
            <person name="Heidelberg K.B."/>
            <person name="Allen E.E."/>
        </authorList>
    </citation>
    <scope>NUCLEOTIDE SEQUENCE [LARGE SCALE GENOMIC DNA]</scope>
    <source>
        <strain evidence="9">J07HQW1</strain>
    </source>
</reference>
<keyword evidence="5" id="KW-0067">ATP-binding</keyword>
<dbReference type="Gene3D" id="3.40.50.300">
    <property type="entry name" value="P-loop containing nucleotide triphosphate hydrolases"/>
    <property type="match status" value="2"/>
</dbReference>
<dbReference type="GO" id="GO:0043139">
    <property type="term" value="F:5'-3' DNA helicase activity"/>
    <property type="evidence" value="ECO:0007669"/>
    <property type="project" value="TreeGrafter"/>
</dbReference>
<protein>
    <submittedName>
        <fullName evidence="8">Superfamily I DNA and RNA helicase</fullName>
    </submittedName>
</protein>
<dbReference type="Pfam" id="PF13086">
    <property type="entry name" value="AAA_11"/>
    <property type="match status" value="2"/>
</dbReference>
<dbReference type="InterPro" id="IPR047187">
    <property type="entry name" value="SF1_C_Upf1"/>
</dbReference>
<comment type="similarity">
    <text evidence="1">Belongs to the DNA2/NAM7 helicase family.</text>
</comment>
<feature type="domain" description="DNA2/NAM7 helicase helicase" evidence="6">
    <location>
        <begin position="441"/>
        <end position="507"/>
    </location>
</feature>
<dbReference type="InterPro" id="IPR041679">
    <property type="entry name" value="DNA2/NAM7-like_C"/>
</dbReference>
<evidence type="ECO:0000256" key="5">
    <source>
        <dbReference type="ARBA" id="ARBA00022840"/>
    </source>
</evidence>
<dbReference type="EMBL" id="KE356560">
    <property type="protein sequence ID" value="ERG91674.1"/>
    <property type="molecule type" value="Genomic_DNA"/>
</dbReference>
<dbReference type="InterPro" id="IPR050534">
    <property type="entry name" value="Coronavir_polyprotein_1ab"/>
</dbReference>
<evidence type="ECO:0000256" key="3">
    <source>
        <dbReference type="ARBA" id="ARBA00022801"/>
    </source>
</evidence>
<sequence>MSLLFNYVVDQFSPVNATLYTATKASLSSSDDTVPVRLIANFASLHDELAHPDPDREWTCIPLHEVDTAVPTGEFIGYIDHAVRGEIFLVEHDGAIDDIPAERFQNTRLANQIRFWHSDYLPETFPPGYSAPIDDHEPPQNPISDTDTDLLDEFQMYISDERAAVKQDNIMQAQRQSARTQYDRGGSAIPEIRLIKKDSSEYHFRVNADTHQEARRDDDWAYFIESEFGIYQENLVSIHADGEDAPKSFPIPAEVERIRGRDIWLTIKWTSIENPAAVNTYLNGIDTVGCSILLNPIPFTRELNAIEKLRGSTFHEVLVGECPLTFSNEAAALSDSFDNALNQEQELAVKYALLADQLFCIHGPPGTGKTRTLLEVIRRAVDAGETVLVCADSNQAVDNIVVGNSTKENTDGDSLHAYGQYGDEEFILNRINPERSTHNVVQTSYHDVIRNADVISTTNSSAATLSQDFDLLVLDEATQSTCTASCIPLVHADRAVLAGDHRQLPPFSATEDPPESSYGLSLFEHLYADGGVYENIGIQLRTQYRMHPDIASFSNREFYNQALRTGKVIKPVNEKPVIEAYNVGGAVEVVDHSRINKTEARLVIHLIQDVLDDIPAGDIGVITPYAAQARFLQGQLHDHTDRAGLITIDTIDSFQGSEKTAIIISLVRSNAEGDIGFLGRPEDGPRRLNVALTRARRYCAVVGDFHTLRYDNESKCPTLYNNFWNFFNSTGRLRDVDPAFIEI</sequence>
<keyword evidence="2" id="KW-0547">Nucleotide-binding</keyword>
<dbReference type="Pfam" id="PF13087">
    <property type="entry name" value="AAA_12"/>
    <property type="match status" value="1"/>
</dbReference>
<evidence type="ECO:0000259" key="7">
    <source>
        <dbReference type="Pfam" id="PF13087"/>
    </source>
</evidence>
<gene>
    <name evidence="8" type="ORF">J07HQW1_01708</name>
</gene>
<evidence type="ECO:0000256" key="2">
    <source>
        <dbReference type="ARBA" id="ARBA00022741"/>
    </source>
</evidence>
<evidence type="ECO:0000256" key="1">
    <source>
        <dbReference type="ARBA" id="ARBA00007913"/>
    </source>
</evidence>
<organism evidence="8 9">
    <name type="scientific">Haloquadratum walsbyi J07HQW1</name>
    <dbReference type="NCBI Taxonomy" id="1238424"/>
    <lineage>
        <taxon>Archaea</taxon>
        <taxon>Methanobacteriati</taxon>
        <taxon>Methanobacteriota</taxon>
        <taxon>Stenosarchaea group</taxon>
        <taxon>Halobacteria</taxon>
        <taxon>Halobacteriales</taxon>
        <taxon>Haloferacaceae</taxon>
        <taxon>Haloquadratum</taxon>
    </lineage>
</organism>
<dbReference type="PANTHER" id="PTHR43788:SF8">
    <property type="entry name" value="DNA-BINDING PROTEIN SMUBP-2"/>
    <property type="match status" value="1"/>
</dbReference>
<dbReference type="CDD" id="cd18808">
    <property type="entry name" value="SF1_C_Upf1"/>
    <property type="match status" value="1"/>
</dbReference>
<evidence type="ECO:0000256" key="4">
    <source>
        <dbReference type="ARBA" id="ARBA00022806"/>
    </source>
</evidence>
<dbReference type="HOGENOM" id="CLU_370740_0_0_2"/>